<evidence type="ECO:0000313" key="3">
    <source>
        <dbReference type="Proteomes" id="UP000784880"/>
    </source>
</evidence>
<keyword evidence="3" id="KW-1185">Reference proteome</keyword>
<dbReference type="CDD" id="cd02968">
    <property type="entry name" value="SCO"/>
    <property type="match status" value="1"/>
</dbReference>
<dbReference type="PANTHER" id="PTHR12151">
    <property type="entry name" value="ELECTRON TRANSPORT PROTIN SCO1/SENC FAMILY MEMBER"/>
    <property type="match status" value="1"/>
</dbReference>
<dbReference type="PROSITE" id="PS51257">
    <property type="entry name" value="PROKAR_LIPOPROTEIN"/>
    <property type="match status" value="1"/>
</dbReference>
<reference evidence="2 3" key="1">
    <citation type="submission" date="2021-06" db="EMBL/GenBank/DDBJ databases">
        <title>Bacillus sp. RD4P76, an endophyte from a halophyte.</title>
        <authorList>
            <person name="Sun J.-Q."/>
        </authorList>
    </citation>
    <scope>NUCLEOTIDE SEQUENCE [LARGE SCALE GENOMIC DNA]</scope>
    <source>
        <strain evidence="2 3">CGMCC 1.15917</strain>
    </source>
</reference>
<comment type="caution">
    <text evidence="2">The sequence shown here is derived from an EMBL/GenBank/DDBJ whole genome shotgun (WGS) entry which is preliminary data.</text>
</comment>
<sequence>MGYLKLLLPVGLTFFLLQGCSFLYGEPEQQRPSPVIDVSQADEPWEVENFYAVNQDGEEWSTEQLKGQWWITKTIFTRCPTVCMTMTPNMVHLQDAIVANNLDIQIVSFTVDPEFDTPERLVNYGESYGADFNNWDFLTGYTQEEIEAFALETMKARVMKIEEQNDIAHPTRFFLVNGDGIIVRMYSGDTDFDLDATIKDLQSVVTN</sequence>
<dbReference type="Proteomes" id="UP000784880">
    <property type="component" value="Unassembled WGS sequence"/>
</dbReference>
<dbReference type="Pfam" id="PF02630">
    <property type="entry name" value="SCO1-SenC"/>
    <property type="match status" value="1"/>
</dbReference>
<evidence type="ECO:0000313" key="2">
    <source>
        <dbReference type="EMBL" id="MBU9711489.1"/>
    </source>
</evidence>
<name>A0ABS6JE89_9BACI</name>
<dbReference type="InterPro" id="IPR013766">
    <property type="entry name" value="Thioredoxin_domain"/>
</dbReference>
<proteinExistence type="predicted"/>
<dbReference type="RefSeq" id="WP_217065397.1">
    <property type="nucleotide sequence ID" value="NZ_JAHQCS010000073.1"/>
</dbReference>
<organism evidence="2 3">
    <name type="scientific">Evansella tamaricis</name>
    <dbReference type="NCBI Taxonomy" id="2069301"/>
    <lineage>
        <taxon>Bacteria</taxon>
        <taxon>Bacillati</taxon>
        <taxon>Bacillota</taxon>
        <taxon>Bacilli</taxon>
        <taxon>Bacillales</taxon>
        <taxon>Bacillaceae</taxon>
        <taxon>Evansella</taxon>
    </lineage>
</organism>
<protein>
    <submittedName>
        <fullName evidence="2">SCO family protein</fullName>
    </submittedName>
</protein>
<accession>A0ABS6JE89</accession>
<dbReference type="InterPro" id="IPR003782">
    <property type="entry name" value="SCO1/SenC"/>
</dbReference>
<gene>
    <name evidence="2" type="ORF">KS419_07060</name>
</gene>
<dbReference type="PROSITE" id="PS51352">
    <property type="entry name" value="THIOREDOXIN_2"/>
    <property type="match status" value="1"/>
</dbReference>
<feature type="domain" description="Thioredoxin" evidence="1">
    <location>
        <begin position="41"/>
        <end position="206"/>
    </location>
</feature>
<dbReference type="PANTHER" id="PTHR12151:SF25">
    <property type="entry name" value="LINALOOL DEHYDRATASE_ISOMERASE DOMAIN-CONTAINING PROTEIN"/>
    <property type="match status" value="1"/>
</dbReference>
<evidence type="ECO:0000259" key="1">
    <source>
        <dbReference type="PROSITE" id="PS51352"/>
    </source>
</evidence>
<dbReference type="EMBL" id="JAHQCS010000073">
    <property type="protein sequence ID" value="MBU9711489.1"/>
    <property type="molecule type" value="Genomic_DNA"/>
</dbReference>